<sequence>MSDTIQAAGEAPDGIVTLPRRAPFWAVCGLALAFGGQVFWAGTYTAGLDSKIAGLTENDLRLAERLASLERDRDRLPKLEERFGRIEEKMSMMIELLRETRQERHGPPKRGG</sequence>
<evidence type="ECO:0000313" key="2">
    <source>
        <dbReference type="EMBL" id="BAU91143.1"/>
    </source>
</evidence>
<dbReference type="Proteomes" id="UP000218288">
    <property type="component" value="Chromosome"/>
</dbReference>
<gene>
    <name evidence="2" type="ORF">MPPM_2538</name>
    <name evidence="3" type="ORF">MPPM_5205</name>
</gene>
<name>A0A160PFX1_9HYPH</name>
<evidence type="ECO:0000256" key="1">
    <source>
        <dbReference type="SAM" id="Phobius"/>
    </source>
</evidence>
<proteinExistence type="predicted"/>
<protein>
    <submittedName>
        <fullName evidence="2">Uncharacterized protein</fullName>
    </submittedName>
</protein>
<dbReference type="EMBL" id="AP014809">
    <property type="protein sequence ID" value="BAU93810.1"/>
    <property type="molecule type" value="Genomic_DNA"/>
</dbReference>
<keyword evidence="1" id="KW-0472">Membrane</keyword>
<keyword evidence="1" id="KW-0812">Transmembrane</keyword>
<accession>A0A160PFX1</accession>
<dbReference type="OrthoDB" id="9889582at2"/>
<feature type="transmembrane region" description="Helical" evidence="1">
    <location>
        <begin position="22"/>
        <end position="42"/>
    </location>
</feature>
<keyword evidence="1" id="KW-1133">Transmembrane helix</keyword>
<evidence type="ECO:0000313" key="3">
    <source>
        <dbReference type="EMBL" id="BAU93810.1"/>
    </source>
</evidence>
<dbReference type="RefSeq" id="WP_096485353.1">
    <property type="nucleotide sequence ID" value="NZ_AP014809.1"/>
</dbReference>
<reference evidence="2 4" key="1">
    <citation type="journal article" date="2016" name="Genome Announc.">
        <title>Complete Genome Sequence of Methylobacterium populi P-1M, Isolated from Pink-Pigmented Household Biofilm.</title>
        <authorList>
            <person name="Morohoshi T."/>
            <person name="Ikeda T."/>
        </authorList>
    </citation>
    <scope>NUCLEOTIDE SEQUENCE [LARGE SCALE GENOMIC DNA]</scope>
    <source>
        <strain evidence="2 4">P-1M</strain>
    </source>
</reference>
<organism evidence="2 4">
    <name type="scientific">Methylorubrum populi</name>
    <dbReference type="NCBI Taxonomy" id="223967"/>
    <lineage>
        <taxon>Bacteria</taxon>
        <taxon>Pseudomonadati</taxon>
        <taxon>Pseudomonadota</taxon>
        <taxon>Alphaproteobacteria</taxon>
        <taxon>Hyphomicrobiales</taxon>
        <taxon>Methylobacteriaceae</taxon>
        <taxon>Methylorubrum</taxon>
    </lineage>
</organism>
<evidence type="ECO:0000313" key="4">
    <source>
        <dbReference type="Proteomes" id="UP000218288"/>
    </source>
</evidence>
<dbReference type="EMBL" id="AP014809">
    <property type="protein sequence ID" value="BAU91143.1"/>
    <property type="molecule type" value="Genomic_DNA"/>
</dbReference>
<dbReference type="AlphaFoldDB" id="A0A160PFX1"/>